<feature type="compositionally biased region" description="Polar residues" evidence="1">
    <location>
        <begin position="132"/>
        <end position="141"/>
    </location>
</feature>
<dbReference type="OrthoDB" id="10569318at2759"/>
<keyword evidence="2" id="KW-1133">Transmembrane helix</keyword>
<reference evidence="4 5" key="1">
    <citation type="journal article" date="2015" name="Sci. Rep.">
        <title>Chromosome-level genome map provides insights into diverse defense mechanisms in the medicinal fungus Ganoderma sinense.</title>
        <authorList>
            <person name="Zhu Y."/>
            <person name="Xu J."/>
            <person name="Sun C."/>
            <person name="Zhou S."/>
            <person name="Xu H."/>
            <person name="Nelson D.R."/>
            <person name="Qian J."/>
            <person name="Song J."/>
            <person name="Luo H."/>
            <person name="Xiang L."/>
            <person name="Li Y."/>
            <person name="Xu Z."/>
            <person name="Ji A."/>
            <person name="Wang L."/>
            <person name="Lu S."/>
            <person name="Hayward A."/>
            <person name="Sun W."/>
            <person name="Li X."/>
            <person name="Schwartz D.C."/>
            <person name="Wang Y."/>
            <person name="Chen S."/>
        </authorList>
    </citation>
    <scope>NUCLEOTIDE SEQUENCE [LARGE SCALE GENOMIC DNA]</scope>
    <source>
        <strain evidence="4 5">ZZ0214-1</strain>
    </source>
</reference>
<organism evidence="4 5">
    <name type="scientific">Ganoderma sinense ZZ0214-1</name>
    <dbReference type="NCBI Taxonomy" id="1077348"/>
    <lineage>
        <taxon>Eukaryota</taxon>
        <taxon>Fungi</taxon>
        <taxon>Dikarya</taxon>
        <taxon>Basidiomycota</taxon>
        <taxon>Agaricomycotina</taxon>
        <taxon>Agaricomycetes</taxon>
        <taxon>Polyporales</taxon>
        <taxon>Polyporaceae</taxon>
        <taxon>Ganoderma</taxon>
    </lineage>
</organism>
<keyword evidence="5" id="KW-1185">Reference proteome</keyword>
<sequence>MSSRESRTLVNMLMLYAINTGAATAAISLSVVIVYVCVRTTLASTGLAEIGAKVYANSFIGSLNSRAFLRHKNLNPVCSGFGGSISDIEFTASESPSGSNATPSAGQSVALVEYSGSTACEPAGTPAGQGETVHQTKLQVTTERECDPGTVRT</sequence>
<evidence type="ECO:0000313" key="4">
    <source>
        <dbReference type="EMBL" id="PIL29002.1"/>
    </source>
</evidence>
<keyword evidence="2" id="KW-0812">Transmembrane</keyword>
<dbReference type="AlphaFoldDB" id="A0A2G8S5F2"/>
<keyword evidence="2" id="KW-0472">Membrane</keyword>
<feature type="domain" description="DUF6534" evidence="3">
    <location>
        <begin position="5"/>
        <end position="67"/>
    </location>
</feature>
<feature type="transmembrane region" description="Helical" evidence="2">
    <location>
        <begin position="12"/>
        <end position="36"/>
    </location>
</feature>
<evidence type="ECO:0000313" key="5">
    <source>
        <dbReference type="Proteomes" id="UP000230002"/>
    </source>
</evidence>
<evidence type="ECO:0000256" key="1">
    <source>
        <dbReference type="SAM" id="MobiDB-lite"/>
    </source>
</evidence>
<dbReference type="InterPro" id="IPR045339">
    <property type="entry name" value="DUF6534"/>
</dbReference>
<gene>
    <name evidence="4" type="ORF">GSI_09049</name>
</gene>
<evidence type="ECO:0000259" key="3">
    <source>
        <dbReference type="Pfam" id="PF20152"/>
    </source>
</evidence>
<dbReference type="Proteomes" id="UP000230002">
    <property type="component" value="Unassembled WGS sequence"/>
</dbReference>
<proteinExistence type="predicted"/>
<dbReference type="Pfam" id="PF20152">
    <property type="entry name" value="DUF6534"/>
    <property type="match status" value="1"/>
</dbReference>
<comment type="caution">
    <text evidence="4">The sequence shown here is derived from an EMBL/GenBank/DDBJ whole genome shotgun (WGS) entry which is preliminary data.</text>
</comment>
<dbReference type="EMBL" id="AYKW01000023">
    <property type="protein sequence ID" value="PIL29002.1"/>
    <property type="molecule type" value="Genomic_DNA"/>
</dbReference>
<name>A0A2G8S5F2_9APHY</name>
<accession>A0A2G8S5F2</accession>
<protein>
    <recommendedName>
        <fullName evidence="3">DUF6534 domain-containing protein</fullName>
    </recommendedName>
</protein>
<feature type="region of interest" description="Disordered" evidence="1">
    <location>
        <begin position="122"/>
        <end position="153"/>
    </location>
</feature>
<evidence type="ECO:0000256" key="2">
    <source>
        <dbReference type="SAM" id="Phobius"/>
    </source>
</evidence>